<dbReference type="GO" id="GO:0016787">
    <property type="term" value="F:hydrolase activity"/>
    <property type="evidence" value="ECO:0007669"/>
    <property type="project" value="UniProtKB-KW"/>
</dbReference>
<dbReference type="RefSeq" id="XP_052943734.1">
    <property type="nucleotide sequence ID" value="XM_053090194.1"/>
</dbReference>
<feature type="region of interest" description="Disordered" evidence="2">
    <location>
        <begin position="33"/>
        <end position="53"/>
    </location>
</feature>
<comment type="caution">
    <text evidence="4">The sequence shown here is derived from an EMBL/GenBank/DDBJ whole genome shotgun (WGS) entry which is preliminary data.</text>
</comment>
<feature type="region of interest" description="Disordered" evidence="2">
    <location>
        <begin position="565"/>
        <end position="590"/>
    </location>
</feature>
<keyword evidence="1" id="KW-0378">Hydrolase</keyword>
<dbReference type="EMBL" id="JAKWFO010000008">
    <property type="protein sequence ID" value="KAI9633957.1"/>
    <property type="molecule type" value="Genomic_DNA"/>
</dbReference>
<dbReference type="GeneID" id="77729399"/>
<dbReference type="Gene3D" id="3.90.70.130">
    <property type="match status" value="1"/>
</dbReference>
<dbReference type="Pfam" id="PF07910">
    <property type="entry name" value="Peptidase_C78"/>
    <property type="match status" value="1"/>
</dbReference>
<dbReference type="Proteomes" id="UP001164286">
    <property type="component" value="Unassembled WGS sequence"/>
</dbReference>
<feature type="region of interest" description="Disordered" evidence="2">
    <location>
        <begin position="475"/>
        <end position="547"/>
    </location>
</feature>
<organism evidence="4 5">
    <name type="scientific">Dioszegia hungarica</name>
    <dbReference type="NCBI Taxonomy" id="4972"/>
    <lineage>
        <taxon>Eukaryota</taxon>
        <taxon>Fungi</taxon>
        <taxon>Dikarya</taxon>
        <taxon>Basidiomycota</taxon>
        <taxon>Agaricomycotina</taxon>
        <taxon>Tremellomycetes</taxon>
        <taxon>Tremellales</taxon>
        <taxon>Bulleribasidiaceae</taxon>
        <taxon>Dioszegia</taxon>
    </lineage>
</organism>
<name>A0AA38LR47_9TREE</name>
<feature type="domain" description="UFSP1/2/DUB catalytic" evidence="3">
    <location>
        <begin position="263"/>
        <end position="468"/>
    </location>
</feature>
<dbReference type="InterPro" id="IPR012462">
    <property type="entry name" value="UFSP1/2_DUB_cat"/>
</dbReference>
<evidence type="ECO:0000259" key="3">
    <source>
        <dbReference type="Pfam" id="PF07910"/>
    </source>
</evidence>
<evidence type="ECO:0000256" key="1">
    <source>
        <dbReference type="ARBA" id="ARBA00022801"/>
    </source>
</evidence>
<feature type="compositionally biased region" description="Low complexity" evidence="2">
    <location>
        <begin position="580"/>
        <end position="590"/>
    </location>
</feature>
<keyword evidence="5" id="KW-1185">Reference proteome</keyword>
<gene>
    <name evidence="4" type="ORF">MKK02DRAFT_38627</name>
</gene>
<evidence type="ECO:0000256" key="2">
    <source>
        <dbReference type="SAM" id="MobiDB-lite"/>
    </source>
</evidence>
<dbReference type="AlphaFoldDB" id="A0AA38LR47"/>
<accession>A0AA38LR47</accession>
<evidence type="ECO:0000313" key="5">
    <source>
        <dbReference type="Proteomes" id="UP001164286"/>
    </source>
</evidence>
<sequence>MRYKIQPCPVCGEEQYADDTAFQHHVNSHFEDGAGRSVVGREAGPSSPRKRRLSVMKQEEEEGLADDACPLCAFPFFSGVSAADRAQHVNACMDTAAIPNPDSPIPFTITHRPSRTLSTLTADYHLIAQIPIDHPALGPASIPWERETSTQIQLSPTIQLSDQLIQQSIGAGRDDVEIADEWEGPARPGGYVEWRRGEGRKVEKGDGWWDPVKGRVGDVPENFSPGLISVLTGLLESSIHKGITRRAVLGRDAVSITGVFRFDATWGCGYRNALMSISSLISHSPTLAKLFSREANASDPGVRRLQGWLDEAWAKGFDPEGKAHFGGKVLGGRKWVGTGDLCAMFSYKGVPCDLYDFPKSKNPGARPAHKALTEWVKQYFDEGLPSASHGASSAPGRDGSTSVNAFDVLMRDGEGSRGSAVRRADRYPLILQHNGHSRTVVGYEETSRGDLNLLMFDPGKTVPTNIRQAGLRHIASRSASQSTFKPPPARTASHEARHFSPPYTNGQSEITAICDTPLNSSPMMSHPEVSAPRRLDGGSADIAEDEEMDDRGWVRKRLKKLTGDKGMSALGVPRDNQRKGSASSSAAVGAAVGGNGVGEIEVGKGLGYFRVNLSTLGYHAEYQILAFTGDAPLTLHERGKRKYLTSTVIT</sequence>
<proteinExistence type="predicted"/>
<evidence type="ECO:0000313" key="4">
    <source>
        <dbReference type="EMBL" id="KAI9633957.1"/>
    </source>
</evidence>
<protein>
    <submittedName>
        <fullName evidence="4">Peptidase family C78-domain-containing protein</fullName>
    </submittedName>
</protein>
<reference evidence="4" key="1">
    <citation type="journal article" date="2022" name="G3 (Bethesda)">
        <title>High quality genome of the basidiomycete yeast Dioszegia hungarica PDD-24b-2 isolated from cloud water.</title>
        <authorList>
            <person name="Jarrige D."/>
            <person name="Haridas S."/>
            <person name="Bleykasten-Grosshans C."/>
            <person name="Joly M."/>
            <person name="Nadalig T."/>
            <person name="Sancelme M."/>
            <person name="Vuilleumier S."/>
            <person name="Grigoriev I.V."/>
            <person name="Amato P."/>
            <person name="Bringel F."/>
        </authorList>
    </citation>
    <scope>NUCLEOTIDE SEQUENCE</scope>
    <source>
        <strain evidence="4">PDD-24b-2</strain>
    </source>
</reference>